<feature type="region of interest" description="Disordered" evidence="20">
    <location>
        <begin position="350"/>
        <end position="395"/>
    </location>
</feature>
<dbReference type="InterPro" id="IPR050732">
    <property type="entry name" value="Beta-glucan_modifiers"/>
</dbReference>
<evidence type="ECO:0000256" key="11">
    <source>
        <dbReference type="ARBA" id="ARBA00023136"/>
    </source>
</evidence>
<keyword evidence="10" id="KW-0378">Hydrolase</keyword>
<evidence type="ECO:0000256" key="9">
    <source>
        <dbReference type="ARBA" id="ARBA00022729"/>
    </source>
</evidence>
<evidence type="ECO:0000256" key="5">
    <source>
        <dbReference type="ARBA" id="ARBA00012780"/>
    </source>
</evidence>
<evidence type="ECO:0000256" key="1">
    <source>
        <dbReference type="ARBA" id="ARBA00000382"/>
    </source>
</evidence>
<organism evidence="22 23">
    <name type="scientific">Phytophthora oleae</name>
    <dbReference type="NCBI Taxonomy" id="2107226"/>
    <lineage>
        <taxon>Eukaryota</taxon>
        <taxon>Sar</taxon>
        <taxon>Stramenopiles</taxon>
        <taxon>Oomycota</taxon>
        <taxon>Peronosporomycetes</taxon>
        <taxon>Peronosporales</taxon>
        <taxon>Peronosporaceae</taxon>
        <taxon>Phytophthora</taxon>
    </lineage>
</organism>
<dbReference type="GO" id="GO:0000272">
    <property type="term" value="P:polysaccharide catabolic process"/>
    <property type="evidence" value="ECO:0007669"/>
    <property type="project" value="UniProtKB-KW"/>
</dbReference>
<dbReference type="PANTHER" id="PTHR16631:SF17">
    <property type="entry name" value="GLUCAN ENDO-1,3-BETA-GLUCOSIDASE BTGC"/>
    <property type="match status" value="1"/>
</dbReference>
<evidence type="ECO:0000256" key="3">
    <source>
        <dbReference type="ARBA" id="ARBA00004236"/>
    </source>
</evidence>
<evidence type="ECO:0000313" key="23">
    <source>
        <dbReference type="Proteomes" id="UP001632037"/>
    </source>
</evidence>
<evidence type="ECO:0000256" key="14">
    <source>
        <dbReference type="ARBA" id="ARBA00023316"/>
    </source>
</evidence>
<gene>
    <name evidence="22" type="ORF">V7S43_014103</name>
</gene>
<dbReference type="GO" id="GO:0042973">
    <property type="term" value="F:glucan endo-1,3-beta-D-glucosidase activity"/>
    <property type="evidence" value="ECO:0007669"/>
    <property type="project" value="UniProtKB-EC"/>
</dbReference>
<protein>
    <recommendedName>
        <fullName evidence="5">glucan endo-1,3-beta-D-glucosidase</fullName>
        <ecNumber evidence="5">3.2.1.39</ecNumber>
    </recommendedName>
    <alternativeName>
        <fullName evidence="18">Endo-1,3-beta-glucanase btgC</fullName>
    </alternativeName>
    <alternativeName>
        <fullName evidence="17">Laminarinase btgC</fullName>
    </alternativeName>
</protein>
<comment type="function">
    <text evidence="16">Glucanases play a role in cell expansion during growth, in cell-cell fusion during mating, and in spore release during sporulation. This enzyme may be involved in beta-glucan degradation. Active on laminarin and lichenan.</text>
</comment>
<comment type="catalytic activity">
    <reaction evidence="1">
        <text>Hydrolysis of (1-&gt;3)-beta-D-glucosidic linkages in (1-&gt;3)-beta-D-glucans.</text>
        <dbReference type="EC" id="3.2.1.39"/>
    </reaction>
</comment>
<evidence type="ECO:0000256" key="8">
    <source>
        <dbReference type="ARBA" id="ARBA00022525"/>
    </source>
</evidence>
<evidence type="ECO:0000256" key="20">
    <source>
        <dbReference type="SAM" id="MobiDB-lite"/>
    </source>
</evidence>
<comment type="caution">
    <text evidence="22">The sequence shown here is derived from an EMBL/GenBank/DDBJ whole genome shotgun (WGS) entry which is preliminary data.</text>
</comment>
<keyword evidence="23" id="KW-1185">Reference proteome</keyword>
<comment type="subcellular location">
    <subcellularLocation>
        <location evidence="3">Cell membrane</location>
    </subcellularLocation>
    <subcellularLocation>
        <location evidence="2">Secreted</location>
        <location evidence="2">Cell wall</location>
    </subcellularLocation>
</comment>
<evidence type="ECO:0000256" key="2">
    <source>
        <dbReference type="ARBA" id="ARBA00004191"/>
    </source>
</evidence>
<evidence type="ECO:0000256" key="21">
    <source>
        <dbReference type="SAM" id="SignalP"/>
    </source>
</evidence>
<dbReference type="GO" id="GO:0071555">
    <property type="term" value="P:cell wall organization"/>
    <property type="evidence" value="ECO:0007669"/>
    <property type="project" value="UniProtKB-KW"/>
</dbReference>
<dbReference type="Pfam" id="PF00332">
    <property type="entry name" value="Glyco_hydro_17"/>
    <property type="match status" value="1"/>
</dbReference>
<comment type="similarity">
    <text evidence="4 19">Belongs to the glycosyl hydrolase 17 family.</text>
</comment>
<accession>A0ABD3F5H8</accession>
<evidence type="ECO:0000256" key="12">
    <source>
        <dbReference type="ARBA" id="ARBA00023180"/>
    </source>
</evidence>
<evidence type="ECO:0000256" key="18">
    <source>
        <dbReference type="ARBA" id="ARBA00043078"/>
    </source>
</evidence>
<keyword evidence="12" id="KW-0325">Glycoprotein</keyword>
<keyword evidence="13" id="KW-0119">Carbohydrate metabolism</keyword>
<keyword evidence="9 21" id="KW-0732">Signal</keyword>
<evidence type="ECO:0000256" key="15">
    <source>
        <dbReference type="ARBA" id="ARBA00023326"/>
    </source>
</evidence>
<dbReference type="PANTHER" id="PTHR16631">
    <property type="entry name" value="GLUCAN 1,3-BETA-GLUCOSIDASE"/>
    <property type="match status" value="1"/>
</dbReference>
<keyword evidence="7" id="KW-0134">Cell wall</keyword>
<dbReference type="InterPro" id="IPR000490">
    <property type="entry name" value="Glyco_hydro_17"/>
</dbReference>
<keyword evidence="15" id="KW-0624">Polysaccharide degradation</keyword>
<proteinExistence type="inferred from homology"/>
<feature type="signal peptide" evidence="21">
    <location>
        <begin position="1"/>
        <end position="23"/>
    </location>
</feature>
<evidence type="ECO:0000256" key="16">
    <source>
        <dbReference type="ARBA" id="ARBA00037649"/>
    </source>
</evidence>
<dbReference type="GO" id="GO:0005886">
    <property type="term" value="C:plasma membrane"/>
    <property type="evidence" value="ECO:0007669"/>
    <property type="project" value="UniProtKB-SubCell"/>
</dbReference>
<dbReference type="AlphaFoldDB" id="A0ABD3F5H8"/>
<dbReference type="EMBL" id="JBIMZQ010000039">
    <property type="protein sequence ID" value="KAL3660700.1"/>
    <property type="molecule type" value="Genomic_DNA"/>
</dbReference>
<keyword evidence="11" id="KW-0472">Membrane</keyword>
<keyword evidence="8" id="KW-0964">Secreted</keyword>
<dbReference type="Proteomes" id="UP001632037">
    <property type="component" value="Unassembled WGS sequence"/>
</dbReference>
<evidence type="ECO:0000256" key="19">
    <source>
        <dbReference type="RuleBase" id="RU004335"/>
    </source>
</evidence>
<reference evidence="22 23" key="1">
    <citation type="submission" date="2024-09" db="EMBL/GenBank/DDBJ databases">
        <title>Genome sequencing and assembly of Phytophthora oleae, isolate VK10A, causative agent of rot of olive drupes.</title>
        <authorList>
            <person name="Conti Taguali S."/>
            <person name="Riolo M."/>
            <person name="La Spada F."/>
            <person name="Cacciola S.O."/>
            <person name="Dionisio G."/>
        </authorList>
    </citation>
    <scope>NUCLEOTIDE SEQUENCE [LARGE SCALE GENOMIC DNA]</scope>
    <source>
        <strain evidence="22 23">VK10A</strain>
    </source>
</reference>
<evidence type="ECO:0000256" key="10">
    <source>
        <dbReference type="ARBA" id="ARBA00022801"/>
    </source>
</evidence>
<evidence type="ECO:0000256" key="13">
    <source>
        <dbReference type="ARBA" id="ARBA00023277"/>
    </source>
</evidence>
<dbReference type="InterPro" id="IPR017853">
    <property type="entry name" value="GH"/>
</dbReference>
<keyword evidence="6" id="KW-1003">Cell membrane</keyword>
<sequence>MVNVLRTTSALAMVAASFGFADAGSFKCTGINYNTRAGPDWATADVKCKPTSQIAMELATLKGVTDTIRLYSLTDCDQATAVVPAAINAGLKIELGMWVDSSTSSFEAEKAAFQTLLETGVVTSDNIVGIHVGSEAVYRGDVTATVAISNLEEIRTLCQANSAAASIPLTIADIGDTYSAYPEMIQAVDYVSANYFPFWEKVDVDGAADFFYKRFLALVETASTYSKEVVVGETGWASDGVDAAASTASAANAAKYFYDFYTLATEKDLMYYYFSAFDEPWKLATLEANETVEAYFGLFTQDGVLKDLISAEFDNSTASFDGSDSATITAVDADDSTISSTGTATTTTVASTADAASTASDDTTQDETTSGADDVEDDNSASTSTTTSSHKDCAM</sequence>
<evidence type="ECO:0000256" key="17">
    <source>
        <dbReference type="ARBA" id="ARBA00042373"/>
    </source>
</evidence>
<evidence type="ECO:0000256" key="7">
    <source>
        <dbReference type="ARBA" id="ARBA00022512"/>
    </source>
</evidence>
<name>A0ABD3F5H8_9STRA</name>
<feature type="compositionally biased region" description="Low complexity" evidence="20">
    <location>
        <begin position="350"/>
        <end position="370"/>
    </location>
</feature>
<feature type="chain" id="PRO_5044843465" description="glucan endo-1,3-beta-D-glucosidase" evidence="21">
    <location>
        <begin position="24"/>
        <end position="395"/>
    </location>
</feature>
<evidence type="ECO:0000313" key="22">
    <source>
        <dbReference type="EMBL" id="KAL3660700.1"/>
    </source>
</evidence>
<dbReference type="SUPFAM" id="SSF51445">
    <property type="entry name" value="(Trans)glycosidases"/>
    <property type="match status" value="1"/>
</dbReference>
<evidence type="ECO:0000256" key="6">
    <source>
        <dbReference type="ARBA" id="ARBA00022475"/>
    </source>
</evidence>
<dbReference type="EC" id="3.2.1.39" evidence="5"/>
<keyword evidence="14" id="KW-0961">Cell wall biogenesis/degradation</keyword>
<dbReference type="Gene3D" id="3.20.20.80">
    <property type="entry name" value="Glycosidases"/>
    <property type="match status" value="1"/>
</dbReference>
<evidence type="ECO:0000256" key="4">
    <source>
        <dbReference type="ARBA" id="ARBA00008773"/>
    </source>
</evidence>